<keyword evidence="19" id="KW-1185">Reference proteome</keyword>
<dbReference type="Proteomes" id="UP000215145">
    <property type="component" value="Unassembled WGS sequence"/>
</dbReference>
<evidence type="ECO:0000259" key="16">
    <source>
        <dbReference type="PROSITE" id="PS50109"/>
    </source>
</evidence>
<dbReference type="FunFam" id="1.10.287.130:FF:000001">
    <property type="entry name" value="Two-component sensor histidine kinase"/>
    <property type="match status" value="1"/>
</dbReference>
<dbReference type="Gene3D" id="3.30.565.10">
    <property type="entry name" value="Histidine kinase-like ATPase, C-terminal domain"/>
    <property type="match status" value="1"/>
</dbReference>
<dbReference type="Gene3D" id="6.10.340.10">
    <property type="match status" value="1"/>
</dbReference>
<dbReference type="GO" id="GO:0005886">
    <property type="term" value="C:plasma membrane"/>
    <property type="evidence" value="ECO:0007669"/>
    <property type="project" value="UniProtKB-SubCell"/>
</dbReference>
<dbReference type="Pfam" id="PF02518">
    <property type="entry name" value="HATPase_c"/>
    <property type="match status" value="1"/>
</dbReference>
<dbReference type="FunFam" id="3.30.565.10:FF:000006">
    <property type="entry name" value="Sensor histidine kinase WalK"/>
    <property type="match status" value="1"/>
</dbReference>
<dbReference type="SMART" id="SM00388">
    <property type="entry name" value="HisKA"/>
    <property type="match status" value="1"/>
</dbReference>
<dbReference type="SUPFAM" id="SSF158472">
    <property type="entry name" value="HAMP domain-like"/>
    <property type="match status" value="1"/>
</dbReference>
<dbReference type="SMART" id="SM00387">
    <property type="entry name" value="HATPase_c"/>
    <property type="match status" value="1"/>
</dbReference>
<dbReference type="InterPro" id="IPR050398">
    <property type="entry name" value="HssS/ArlS-like"/>
</dbReference>
<evidence type="ECO:0000313" key="19">
    <source>
        <dbReference type="Proteomes" id="UP000215145"/>
    </source>
</evidence>
<comment type="subcellular location">
    <subcellularLocation>
        <location evidence="2">Cell membrane</location>
        <topology evidence="2">Multi-pass membrane protein</topology>
    </subcellularLocation>
</comment>
<evidence type="ECO:0000256" key="12">
    <source>
        <dbReference type="ARBA" id="ARBA00022989"/>
    </source>
</evidence>
<evidence type="ECO:0000256" key="8">
    <source>
        <dbReference type="ARBA" id="ARBA00022692"/>
    </source>
</evidence>
<name>A0A229P1R5_9BACL</name>
<organism evidence="18 19">
    <name type="scientific">Paenibacillus herberti</name>
    <dbReference type="NCBI Taxonomy" id="1619309"/>
    <lineage>
        <taxon>Bacteria</taxon>
        <taxon>Bacillati</taxon>
        <taxon>Bacillota</taxon>
        <taxon>Bacilli</taxon>
        <taxon>Bacillales</taxon>
        <taxon>Paenibacillaceae</taxon>
        <taxon>Paenibacillus</taxon>
    </lineage>
</organism>
<evidence type="ECO:0000256" key="3">
    <source>
        <dbReference type="ARBA" id="ARBA00012438"/>
    </source>
</evidence>
<dbReference type="InterPro" id="IPR004358">
    <property type="entry name" value="Sig_transdc_His_kin-like_C"/>
</dbReference>
<evidence type="ECO:0000256" key="11">
    <source>
        <dbReference type="ARBA" id="ARBA00022840"/>
    </source>
</evidence>
<accession>A0A229P1R5</accession>
<dbReference type="PANTHER" id="PTHR45528:SF12">
    <property type="entry name" value="SENSOR HISTIDINE KINASE ARSS"/>
    <property type="match status" value="1"/>
</dbReference>
<dbReference type="InterPro" id="IPR003594">
    <property type="entry name" value="HATPase_dom"/>
</dbReference>
<dbReference type="EMBL" id="NMUQ01000001">
    <property type="protein sequence ID" value="OXM15904.1"/>
    <property type="molecule type" value="Genomic_DNA"/>
</dbReference>
<evidence type="ECO:0000256" key="2">
    <source>
        <dbReference type="ARBA" id="ARBA00004651"/>
    </source>
</evidence>
<feature type="domain" description="HAMP" evidence="17">
    <location>
        <begin position="192"/>
        <end position="245"/>
    </location>
</feature>
<evidence type="ECO:0000256" key="15">
    <source>
        <dbReference type="SAM" id="Phobius"/>
    </source>
</evidence>
<dbReference type="CDD" id="cd00082">
    <property type="entry name" value="HisKA"/>
    <property type="match status" value="1"/>
</dbReference>
<feature type="transmembrane region" description="Helical" evidence="15">
    <location>
        <begin position="167"/>
        <end position="191"/>
    </location>
</feature>
<evidence type="ECO:0000256" key="14">
    <source>
        <dbReference type="ARBA" id="ARBA00023136"/>
    </source>
</evidence>
<sequence>MTLQAMKRVLSRVPIRWKLTLGAAFLIFVLFIAYNSAQYVVVEKWMIAQEKTDTRQKMSQILNELLEKESGFTEAELPQLRSYLDKKNESDELIRIVDQQGNGVITVSNGIPEEWIAPSPKGKTEIAITEYSGHSLLVMRSPLTIYSFHGTVEIVKNMDQFKQLTEAILRLFLLTGLGAVVLSGLGGGLLARQLLKPLQSMAQTIRNVEQKGLQERMVLPGTEDEIATLMKMFNGMMDQVERSFHQQSQFVEDASHELRTPIAIMDGHLSLLLRWGKNDPAALEESLNISYHELTRLKALVQDLLLLTREEKDSDTADERTQRADRTMLSLIGQWEELHPEYTFETAFVGLADWEIVVSEGHLEQILMILLDNAVKYSEPGSAVRVAGSVRDGAAFIEVADCGIGIAEQDLPLVTDRFYRVDKARSRQQGGTGLGLAIAKRLVERYNGSMTIRSKVAAGTTATISLACRPYIEKREVDSSEGAD</sequence>
<evidence type="ECO:0000259" key="17">
    <source>
        <dbReference type="PROSITE" id="PS50885"/>
    </source>
</evidence>
<dbReference type="OrthoDB" id="9786919at2"/>
<reference evidence="18 19" key="1">
    <citation type="submission" date="2017-07" db="EMBL/GenBank/DDBJ databases">
        <title>Paenibacillus herberti R33 genome sequencing and assembly.</title>
        <authorList>
            <person name="Su W."/>
        </authorList>
    </citation>
    <scope>NUCLEOTIDE SEQUENCE [LARGE SCALE GENOMIC DNA]</scope>
    <source>
        <strain evidence="18 19">R33</strain>
    </source>
</reference>
<evidence type="ECO:0000313" key="18">
    <source>
        <dbReference type="EMBL" id="OXM15904.1"/>
    </source>
</evidence>
<evidence type="ECO:0000256" key="1">
    <source>
        <dbReference type="ARBA" id="ARBA00000085"/>
    </source>
</evidence>
<dbReference type="PROSITE" id="PS50885">
    <property type="entry name" value="HAMP"/>
    <property type="match status" value="1"/>
</dbReference>
<keyword evidence="10 18" id="KW-0418">Kinase</keyword>
<dbReference type="PRINTS" id="PR00344">
    <property type="entry name" value="BCTRLSENSOR"/>
</dbReference>
<keyword evidence="13" id="KW-0902">Two-component regulatory system</keyword>
<dbReference type="CDD" id="cd06225">
    <property type="entry name" value="HAMP"/>
    <property type="match status" value="1"/>
</dbReference>
<dbReference type="InterPro" id="IPR041610">
    <property type="entry name" value="ArlS_N"/>
</dbReference>
<dbReference type="PANTHER" id="PTHR45528">
    <property type="entry name" value="SENSOR HISTIDINE KINASE CPXA"/>
    <property type="match status" value="1"/>
</dbReference>
<evidence type="ECO:0000256" key="6">
    <source>
        <dbReference type="ARBA" id="ARBA00022553"/>
    </source>
</evidence>
<keyword evidence="11" id="KW-0067">ATP-binding</keyword>
<keyword evidence="9" id="KW-0547">Nucleotide-binding</keyword>
<dbReference type="Pfam" id="PF00672">
    <property type="entry name" value="HAMP"/>
    <property type="match status" value="1"/>
</dbReference>
<evidence type="ECO:0000256" key="7">
    <source>
        <dbReference type="ARBA" id="ARBA00022679"/>
    </source>
</evidence>
<dbReference type="InterPro" id="IPR003661">
    <property type="entry name" value="HisK_dim/P_dom"/>
</dbReference>
<dbReference type="Pfam" id="PF18719">
    <property type="entry name" value="ArlS_N"/>
    <property type="match status" value="1"/>
</dbReference>
<keyword evidence="12 15" id="KW-1133">Transmembrane helix</keyword>
<keyword evidence="7" id="KW-0808">Transferase</keyword>
<dbReference type="InterPro" id="IPR003660">
    <property type="entry name" value="HAMP_dom"/>
</dbReference>
<dbReference type="RefSeq" id="WP_089522993.1">
    <property type="nucleotide sequence ID" value="NZ_NMUQ01000001.1"/>
</dbReference>
<evidence type="ECO:0000256" key="10">
    <source>
        <dbReference type="ARBA" id="ARBA00022777"/>
    </source>
</evidence>
<dbReference type="InterPro" id="IPR036890">
    <property type="entry name" value="HATPase_C_sf"/>
</dbReference>
<dbReference type="InterPro" id="IPR005467">
    <property type="entry name" value="His_kinase_dom"/>
</dbReference>
<dbReference type="AlphaFoldDB" id="A0A229P1R5"/>
<dbReference type="GO" id="GO:0000155">
    <property type="term" value="F:phosphorelay sensor kinase activity"/>
    <property type="evidence" value="ECO:0007669"/>
    <property type="project" value="InterPro"/>
</dbReference>
<dbReference type="EC" id="2.7.13.3" evidence="3"/>
<keyword evidence="8 15" id="KW-0812">Transmembrane</keyword>
<dbReference type="InterPro" id="IPR036097">
    <property type="entry name" value="HisK_dim/P_sf"/>
</dbReference>
<evidence type="ECO:0000256" key="4">
    <source>
        <dbReference type="ARBA" id="ARBA00015735"/>
    </source>
</evidence>
<evidence type="ECO:0000256" key="13">
    <source>
        <dbReference type="ARBA" id="ARBA00023012"/>
    </source>
</evidence>
<keyword evidence="5" id="KW-1003">Cell membrane</keyword>
<dbReference type="SUPFAM" id="SSF47384">
    <property type="entry name" value="Homodimeric domain of signal transducing histidine kinase"/>
    <property type="match status" value="1"/>
</dbReference>
<dbReference type="Gene3D" id="1.10.287.130">
    <property type="match status" value="1"/>
</dbReference>
<dbReference type="GO" id="GO:0005524">
    <property type="term" value="F:ATP binding"/>
    <property type="evidence" value="ECO:0007669"/>
    <property type="project" value="UniProtKB-KW"/>
</dbReference>
<feature type="domain" description="Histidine kinase" evidence="16">
    <location>
        <begin position="253"/>
        <end position="470"/>
    </location>
</feature>
<evidence type="ECO:0000256" key="9">
    <source>
        <dbReference type="ARBA" id="ARBA00022741"/>
    </source>
</evidence>
<comment type="caution">
    <text evidence="18">The sequence shown here is derived from an EMBL/GenBank/DDBJ whole genome shotgun (WGS) entry which is preliminary data.</text>
</comment>
<keyword evidence="6" id="KW-0597">Phosphoprotein</keyword>
<protein>
    <recommendedName>
        <fullName evidence="4">Signal transduction histidine-protein kinase ArlS</fullName>
        <ecNumber evidence="3">2.7.13.3</ecNumber>
    </recommendedName>
</protein>
<dbReference type="SUPFAM" id="SSF55874">
    <property type="entry name" value="ATPase domain of HSP90 chaperone/DNA topoisomerase II/histidine kinase"/>
    <property type="match status" value="1"/>
</dbReference>
<comment type="catalytic activity">
    <reaction evidence="1">
        <text>ATP + protein L-histidine = ADP + protein N-phospho-L-histidine.</text>
        <dbReference type="EC" id="2.7.13.3"/>
    </reaction>
</comment>
<evidence type="ECO:0000256" key="5">
    <source>
        <dbReference type="ARBA" id="ARBA00022475"/>
    </source>
</evidence>
<dbReference type="Pfam" id="PF00512">
    <property type="entry name" value="HisKA"/>
    <property type="match status" value="1"/>
</dbReference>
<keyword evidence="14 15" id="KW-0472">Membrane</keyword>
<dbReference type="SMART" id="SM00304">
    <property type="entry name" value="HAMP"/>
    <property type="match status" value="1"/>
</dbReference>
<gene>
    <name evidence="18" type="ORF">CGZ75_04110</name>
</gene>
<proteinExistence type="predicted"/>
<dbReference type="PROSITE" id="PS50109">
    <property type="entry name" value="HIS_KIN"/>
    <property type="match status" value="1"/>
</dbReference>